<dbReference type="PANTHER" id="PTHR32309">
    <property type="entry name" value="TYROSINE-PROTEIN KINASE"/>
    <property type="match status" value="1"/>
</dbReference>
<dbReference type="EMBL" id="BJVC01000004">
    <property type="protein sequence ID" value="GEL02842.1"/>
    <property type="molecule type" value="Genomic_DNA"/>
</dbReference>
<dbReference type="Proteomes" id="UP000321405">
    <property type="component" value="Unassembled WGS sequence"/>
</dbReference>
<keyword evidence="2" id="KW-1133">Transmembrane helix</keyword>
<feature type="coiled-coil region" evidence="1">
    <location>
        <begin position="186"/>
        <end position="213"/>
    </location>
</feature>
<feature type="transmembrane region" description="Helical" evidence="2">
    <location>
        <begin position="20"/>
        <end position="40"/>
    </location>
</feature>
<dbReference type="InterPro" id="IPR050445">
    <property type="entry name" value="Bact_polysacc_biosynth/exp"/>
</dbReference>
<reference evidence="3 4" key="1">
    <citation type="submission" date="2019-07" db="EMBL/GenBank/DDBJ databases">
        <title>Whole genome shotgun sequence of Swaminathania salitolerans NBRC 104436.</title>
        <authorList>
            <person name="Hosoyama A."/>
            <person name="Uohara A."/>
            <person name="Ohji S."/>
            <person name="Ichikawa N."/>
        </authorList>
    </citation>
    <scope>NUCLEOTIDE SEQUENCE [LARGE SCALE GENOMIC DNA]</scope>
    <source>
        <strain evidence="3 4">NBRC 104436</strain>
    </source>
</reference>
<dbReference type="AlphaFoldDB" id="A0A511BRV2"/>
<evidence type="ECO:0000313" key="4">
    <source>
        <dbReference type="Proteomes" id="UP000321405"/>
    </source>
</evidence>
<protein>
    <submittedName>
        <fullName evidence="3">Capsule polysaccharide transporter</fullName>
    </submittedName>
</protein>
<keyword evidence="2" id="KW-0472">Membrane</keyword>
<keyword evidence="4" id="KW-1185">Reference proteome</keyword>
<feature type="transmembrane region" description="Helical" evidence="2">
    <location>
        <begin position="347"/>
        <end position="366"/>
    </location>
</feature>
<name>A0A511BRV2_9PROT</name>
<dbReference type="GO" id="GO:0005886">
    <property type="term" value="C:plasma membrane"/>
    <property type="evidence" value="ECO:0007669"/>
    <property type="project" value="TreeGrafter"/>
</dbReference>
<dbReference type="PANTHER" id="PTHR32309:SF13">
    <property type="entry name" value="FERRIC ENTEROBACTIN TRANSPORT PROTEIN FEPE"/>
    <property type="match status" value="1"/>
</dbReference>
<comment type="caution">
    <text evidence="3">The sequence shown here is derived from an EMBL/GenBank/DDBJ whole genome shotgun (WGS) entry which is preliminary data.</text>
</comment>
<keyword evidence="1" id="KW-0175">Coiled coil</keyword>
<gene>
    <name evidence="3" type="primary">wcbD</name>
    <name evidence="3" type="ORF">SSA02_20050</name>
</gene>
<dbReference type="GO" id="GO:0004713">
    <property type="term" value="F:protein tyrosine kinase activity"/>
    <property type="evidence" value="ECO:0007669"/>
    <property type="project" value="TreeGrafter"/>
</dbReference>
<evidence type="ECO:0000256" key="2">
    <source>
        <dbReference type="SAM" id="Phobius"/>
    </source>
</evidence>
<organism evidence="3 4">
    <name type="scientific">Swaminathania salitolerans</name>
    <dbReference type="NCBI Taxonomy" id="182838"/>
    <lineage>
        <taxon>Bacteria</taxon>
        <taxon>Pseudomonadati</taxon>
        <taxon>Pseudomonadota</taxon>
        <taxon>Alphaproteobacteria</taxon>
        <taxon>Acetobacterales</taxon>
        <taxon>Acetobacteraceae</taxon>
        <taxon>Swaminathania</taxon>
    </lineage>
</organism>
<accession>A0A511BRV2</accession>
<keyword evidence="2" id="KW-0812">Transmembrane</keyword>
<sequence>MAHTMSFLQRLYPRTTKAKLFYGTVIAPTFVTALYLYLVASPQYISETHFLVRGSQNHSLPSLANVMEGSLGGGASENTYAVQDYMVSRDAMDLLRRELHLEQIYNRKGADFIARYPAFFLHKTMESFYWYYKRHIKVVLDADTSLSVLRVRSFSAEDSQKIANALLQASEKLVNEMNARQRENLIGAAQKEVNDTLHKIQELQKQLAAYQNRNSLIDPQKQSVSLISTEYALQTMLSSTQMHLQQVQKTSPDSPSTGVLKNQIDILKEQLAAVRSQITGASNSLVPKLMDFDTLTIRRQLLEKILASEVASLESAKAQADRQMIFLEEVTQPNLPDYAEYPPNIEVLLIVFATLGMVFLMISLLVSGAREHSAN</sequence>
<evidence type="ECO:0000313" key="3">
    <source>
        <dbReference type="EMBL" id="GEL02842.1"/>
    </source>
</evidence>
<proteinExistence type="predicted"/>
<evidence type="ECO:0000256" key="1">
    <source>
        <dbReference type="SAM" id="Coils"/>
    </source>
</evidence>